<accession>A0ABV5ZD77</accession>
<feature type="DNA-binding region" description="H-T-H motif" evidence="4">
    <location>
        <begin position="34"/>
        <end position="53"/>
    </location>
</feature>
<evidence type="ECO:0000313" key="6">
    <source>
        <dbReference type="EMBL" id="MFB9887241.1"/>
    </source>
</evidence>
<evidence type="ECO:0000313" key="7">
    <source>
        <dbReference type="Proteomes" id="UP001589628"/>
    </source>
</evidence>
<comment type="caution">
    <text evidence="6">The sequence shown here is derived from an EMBL/GenBank/DDBJ whole genome shotgun (WGS) entry which is preliminary data.</text>
</comment>
<proteinExistence type="predicted"/>
<dbReference type="SUPFAM" id="SSF48498">
    <property type="entry name" value="Tetracyclin repressor-like, C-terminal domain"/>
    <property type="match status" value="1"/>
</dbReference>
<dbReference type="Pfam" id="PF00440">
    <property type="entry name" value="TetR_N"/>
    <property type="match status" value="1"/>
</dbReference>
<dbReference type="InterPro" id="IPR009057">
    <property type="entry name" value="Homeodomain-like_sf"/>
</dbReference>
<dbReference type="InterPro" id="IPR050109">
    <property type="entry name" value="HTH-type_TetR-like_transc_reg"/>
</dbReference>
<dbReference type="Proteomes" id="UP001589628">
    <property type="component" value="Unassembled WGS sequence"/>
</dbReference>
<gene>
    <name evidence="6" type="ORF">ACFFLH_12550</name>
</gene>
<dbReference type="InterPro" id="IPR001647">
    <property type="entry name" value="HTH_TetR"/>
</dbReference>
<keyword evidence="3" id="KW-0804">Transcription</keyword>
<reference evidence="6 7" key="1">
    <citation type="submission" date="2024-09" db="EMBL/GenBank/DDBJ databases">
        <authorList>
            <person name="Sun Q."/>
            <person name="Mori K."/>
        </authorList>
    </citation>
    <scope>NUCLEOTIDE SEQUENCE [LARGE SCALE GENOMIC DNA]</scope>
    <source>
        <strain evidence="6 7">ATCC 51285</strain>
    </source>
</reference>
<sequence>MSDEKKPYHHGDLKQSLLDAAIKLLREGGVEALSIRKLADQVGVSRMAPYHHFKDKNELLCALAEEGFRYHEQEVRTIPERFPELSGRELFARYVQAYIRFAVEHTETYDLMFGREIWKNGQPTDSLRQVSKASFRQWVSWVEALQQQGVLPASDRPLRVAQTSWATLHGLCRLLNDGIYVDAHELEEMAQSTIRLLLRE</sequence>
<keyword evidence="2 4" id="KW-0238">DNA-binding</keyword>
<name>A0ABV5ZD77_9GAMM</name>
<keyword evidence="1" id="KW-0805">Transcription regulation</keyword>
<dbReference type="PANTHER" id="PTHR30055:SF220">
    <property type="entry name" value="TETR-FAMILY REGULATORY PROTEIN"/>
    <property type="match status" value="1"/>
</dbReference>
<protein>
    <submittedName>
        <fullName evidence="6">TetR/AcrR family transcriptional regulator</fullName>
    </submittedName>
</protein>
<keyword evidence="7" id="KW-1185">Reference proteome</keyword>
<dbReference type="Pfam" id="PF13305">
    <property type="entry name" value="TetR_C_33"/>
    <property type="match status" value="1"/>
</dbReference>
<dbReference type="EMBL" id="JBHLZN010000004">
    <property type="protein sequence ID" value="MFB9887241.1"/>
    <property type="molecule type" value="Genomic_DNA"/>
</dbReference>
<evidence type="ECO:0000256" key="4">
    <source>
        <dbReference type="PROSITE-ProRule" id="PRU00335"/>
    </source>
</evidence>
<dbReference type="PROSITE" id="PS50977">
    <property type="entry name" value="HTH_TETR_2"/>
    <property type="match status" value="1"/>
</dbReference>
<dbReference type="PRINTS" id="PR00455">
    <property type="entry name" value="HTHTETR"/>
</dbReference>
<dbReference type="RefSeq" id="WP_027314170.1">
    <property type="nucleotide sequence ID" value="NZ_JBHLZN010000004.1"/>
</dbReference>
<organism evidence="6 7">
    <name type="scientific">Balneatrix alpica</name>
    <dbReference type="NCBI Taxonomy" id="75684"/>
    <lineage>
        <taxon>Bacteria</taxon>
        <taxon>Pseudomonadati</taxon>
        <taxon>Pseudomonadota</taxon>
        <taxon>Gammaproteobacteria</taxon>
        <taxon>Oceanospirillales</taxon>
        <taxon>Balneatrichaceae</taxon>
        <taxon>Balneatrix</taxon>
    </lineage>
</organism>
<dbReference type="SUPFAM" id="SSF46689">
    <property type="entry name" value="Homeodomain-like"/>
    <property type="match status" value="1"/>
</dbReference>
<dbReference type="InterPro" id="IPR025996">
    <property type="entry name" value="MT1864/Rv1816-like_C"/>
</dbReference>
<dbReference type="InterPro" id="IPR036271">
    <property type="entry name" value="Tet_transcr_reg_TetR-rel_C_sf"/>
</dbReference>
<dbReference type="Gene3D" id="1.10.357.10">
    <property type="entry name" value="Tetracycline Repressor, domain 2"/>
    <property type="match status" value="1"/>
</dbReference>
<evidence type="ECO:0000256" key="1">
    <source>
        <dbReference type="ARBA" id="ARBA00023015"/>
    </source>
</evidence>
<feature type="domain" description="HTH tetR-type" evidence="5">
    <location>
        <begin position="11"/>
        <end position="71"/>
    </location>
</feature>
<evidence type="ECO:0000256" key="3">
    <source>
        <dbReference type="ARBA" id="ARBA00023163"/>
    </source>
</evidence>
<evidence type="ECO:0000256" key="2">
    <source>
        <dbReference type="ARBA" id="ARBA00023125"/>
    </source>
</evidence>
<evidence type="ECO:0000259" key="5">
    <source>
        <dbReference type="PROSITE" id="PS50977"/>
    </source>
</evidence>
<dbReference type="PANTHER" id="PTHR30055">
    <property type="entry name" value="HTH-TYPE TRANSCRIPTIONAL REGULATOR RUTR"/>
    <property type="match status" value="1"/>
</dbReference>